<dbReference type="Proteomes" id="UP000246121">
    <property type="component" value="Unassembled WGS sequence"/>
</dbReference>
<proteinExistence type="predicted"/>
<dbReference type="InterPro" id="IPR001763">
    <property type="entry name" value="Rhodanese-like_dom"/>
</dbReference>
<dbReference type="PANTHER" id="PTHR45544:SF1">
    <property type="entry name" value="THIOSULFATE:GLUTATHIONE SULFURTRANSFERASE"/>
    <property type="match status" value="1"/>
</dbReference>
<evidence type="ECO:0000313" key="5">
    <source>
        <dbReference type="Proteomes" id="UP000246121"/>
    </source>
</evidence>
<feature type="active site" description="Cysteine persulfide intermediate" evidence="1">
    <location>
        <position position="50"/>
    </location>
</feature>
<protein>
    <recommendedName>
        <fullName evidence="3">Rhodanese domain-containing protein</fullName>
    </recommendedName>
</protein>
<dbReference type="AlphaFoldDB" id="A0A2V2UJX8"/>
<dbReference type="VEuPathDB" id="TriTrypDB:C4B63_235g1"/>
<organism evidence="4 5">
    <name type="scientific">Trypanosoma cruzi</name>
    <dbReference type="NCBI Taxonomy" id="5693"/>
    <lineage>
        <taxon>Eukaryota</taxon>
        <taxon>Discoba</taxon>
        <taxon>Euglenozoa</taxon>
        <taxon>Kinetoplastea</taxon>
        <taxon>Metakinetoplastina</taxon>
        <taxon>Trypanosomatida</taxon>
        <taxon>Trypanosomatidae</taxon>
        <taxon>Trypanosoma</taxon>
        <taxon>Schizotrypanum</taxon>
    </lineage>
</organism>
<dbReference type="SUPFAM" id="SSF52821">
    <property type="entry name" value="Rhodanese/Cell cycle control phosphatase"/>
    <property type="match status" value="1"/>
</dbReference>
<dbReference type="InterPro" id="IPR036873">
    <property type="entry name" value="Rhodanese-like_dom_sf"/>
</dbReference>
<reference evidence="4 5" key="1">
    <citation type="journal article" date="2018" name="Microb. Genom.">
        <title>Expanding an expanded genome: long-read sequencing of Trypanosoma cruzi.</title>
        <authorList>
            <person name="Berna L."/>
            <person name="Rodriguez M."/>
            <person name="Chiribao M.L."/>
            <person name="Parodi-Talice A."/>
            <person name="Pita S."/>
            <person name="Rijo G."/>
            <person name="Alvarez-Valin F."/>
            <person name="Robello C."/>
        </authorList>
    </citation>
    <scope>NUCLEOTIDE SEQUENCE [LARGE SCALE GENOMIC DNA]</scope>
    <source>
        <strain evidence="4 5">Dm28c</strain>
    </source>
</reference>
<dbReference type="VEuPathDB" id="TriTrypDB:TcCLB.510357.20"/>
<evidence type="ECO:0000256" key="1">
    <source>
        <dbReference type="PIRSR" id="PIRSR642457-1"/>
    </source>
</evidence>
<gene>
    <name evidence="4" type="ORF">C4B63_235g1</name>
</gene>
<dbReference type="VEuPathDB" id="TriTrypDB:C3747_161g23"/>
<evidence type="ECO:0000259" key="3">
    <source>
        <dbReference type="PROSITE" id="PS50206"/>
    </source>
</evidence>
<dbReference type="VEuPathDB" id="TriTrypDB:TcG_05192"/>
<feature type="transmembrane region" description="Helical" evidence="2">
    <location>
        <begin position="155"/>
        <end position="170"/>
    </location>
</feature>
<evidence type="ECO:0000256" key="2">
    <source>
        <dbReference type="SAM" id="Phobius"/>
    </source>
</evidence>
<dbReference type="VEuPathDB" id="TriTrypDB:TcYC6_0040600"/>
<dbReference type="InterPro" id="IPR042457">
    <property type="entry name" value="TSTD1_mml"/>
</dbReference>
<dbReference type="Gene3D" id="3.40.250.10">
    <property type="entry name" value="Rhodanese-like domain"/>
    <property type="match status" value="1"/>
</dbReference>
<accession>A0A2V2UJX8</accession>
<dbReference type="EMBL" id="PRFA01000235">
    <property type="protein sequence ID" value="PWU84320.1"/>
    <property type="molecule type" value="Genomic_DNA"/>
</dbReference>
<dbReference type="GO" id="GO:0070221">
    <property type="term" value="P:sulfide oxidation, using sulfide:quinone oxidoreductase"/>
    <property type="evidence" value="ECO:0007669"/>
    <property type="project" value="InterPro"/>
</dbReference>
<sequence length="171" mass="19943">MEVQSTGLIPTAINIPLDELESALKADHESFQKTYAVSKPLQDHTLVMYCKKGLRGMEGENAPDSVDIQTRRCILEAGMTGQRIKRNKRRNSLCGGDEWTWHHAMIPLHFPIYIYILHCDCYITHIYIYIYRNGRQFFPFYIHICVGINGSSRTIYYYFVVFVIFSLFFSI</sequence>
<dbReference type="VEuPathDB" id="TriTrypDB:TcBrA4_0022850"/>
<dbReference type="PANTHER" id="PTHR45544">
    <property type="entry name" value="THIOSULFATE:GLUTATHIONE SULFURTRANSFERASE"/>
    <property type="match status" value="1"/>
</dbReference>
<dbReference type="VEuPathDB" id="TriTrypDB:BCY84_06766"/>
<name>A0A2V2UJX8_TRYCR</name>
<keyword evidence="2" id="KW-0812">Transmembrane</keyword>
<dbReference type="VEuPathDB" id="TriTrypDB:TCDM_14255"/>
<comment type="caution">
    <text evidence="4">The sequence shown here is derived from an EMBL/GenBank/DDBJ whole genome shotgun (WGS) entry which is preliminary data.</text>
</comment>
<feature type="transmembrane region" description="Helical" evidence="2">
    <location>
        <begin position="112"/>
        <end position="131"/>
    </location>
</feature>
<feature type="domain" description="Rhodanese" evidence="3">
    <location>
        <begin position="9"/>
        <end position="56"/>
    </location>
</feature>
<evidence type="ECO:0000313" key="4">
    <source>
        <dbReference type="EMBL" id="PWU84320.1"/>
    </source>
</evidence>
<dbReference type="GO" id="GO:0050337">
    <property type="term" value="F:thiosulfate-thiol sulfurtransferase activity"/>
    <property type="evidence" value="ECO:0007669"/>
    <property type="project" value="InterPro"/>
</dbReference>
<keyword evidence="2" id="KW-0472">Membrane</keyword>
<keyword evidence="2" id="KW-1133">Transmembrane helix</keyword>
<dbReference type="VEuPathDB" id="TriTrypDB:TcCLB.506753.130"/>
<dbReference type="PROSITE" id="PS50206">
    <property type="entry name" value="RHODANESE_3"/>
    <property type="match status" value="1"/>
</dbReference>
<dbReference type="VEuPathDB" id="TriTrypDB:TcCL_ESM12786"/>